<proteinExistence type="predicted"/>
<sequence>MKRDLSFIFLESSTLSSDGSITQIRVPYVEIRIFFQNNFVCRHRVTETVGRAWLCRCLGAPAVAAVMSLVTPAHHRRRCDAEDSYPAAIAVLFILSVAQVFSQHNQQ</sequence>
<accession>A0A8S1A829</accession>
<dbReference type="EMBL" id="CADEBD010000309">
    <property type="protein sequence ID" value="CAB3240758.1"/>
    <property type="molecule type" value="Genomic_DNA"/>
</dbReference>
<name>A0A8S1A829_ARCPL</name>
<gene>
    <name evidence="1" type="ORF">APLA_LOCUS9222</name>
</gene>
<evidence type="ECO:0000313" key="2">
    <source>
        <dbReference type="Proteomes" id="UP000494256"/>
    </source>
</evidence>
<evidence type="ECO:0000313" key="1">
    <source>
        <dbReference type="EMBL" id="CAB3240758.1"/>
    </source>
</evidence>
<dbReference type="OrthoDB" id="115435at2759"/>
<organism evidence="1 2">
    <name type="scientific">Arctia plantaginis</name>
    <name type="common">Wood tiger moth</name>
    <name type="synonym">Phalaena plantaginis</name>
    <dbReference type="NCBI Taxonomy" id="874455"/>
    <lineage>
        <taxon>Eukaryota</taxon>
        <taxon>Metazoa</taxon>
        <taxon>Ecdysozoa</taxon>
        <taxon>Arthropoda</taxon>
        <taxon>Hexapoda</taxon>
        <taxon>Insecta</taxon>
        <taxon>Pterygota</taxon>
        <taxon>Neoptera</taxon>
        <taxon>Endopterygota</taxon>
        <taxon>Lepidoptera</taxon>
        <taxon>Glossata</taxon>
        <taxon>Ditrysia</taxon>
        <taxon>Noctuoidea</taxon>
        <taxon>Erebidae</taxon>
        <taxon>Arctiinae</taxon>
        <taxon>Arctia</taxon>
    </lineage>
</organism>
<dbReference type="Proteomes" id="UP000494256">
    <property type="component" value="Unassembled WGS sequence"/>
</dbReference>
<dbReference type="AlphaFoldDB" id="A0A8S1A829"/>
<reference evidence="1 2" key="1">
    <citation type="submission" date="2020-04" db="EMBL/GenBank/DDBJ databases">
        <authorList>
            <person name="Wallbank WR R."/>
            <person name="Pardo Diaz C."/>
            <person name="Kozak K."/>
            <person name="Martin S."/>
            <person name="Jiggins C."/>
            <person name="Moest M."/>
            <person name="Warren A I."/>
            <person name="Byers J.R.P. K."/>
            <person name="Montejo-Kovacevich G."/>
            <person name="Yen C E."/>
        </authorList>
    </citation>
    <scope>NUCLEOTIDE SEQUENCE [LARGE SCALE GENOMIC DNA]</scope>
</reference>
<protein>
    <submittedName>
        <fullName evidence="1">Uncharacterized protein</fullName>
    </submittedName>
</protein>
<comment type="caution">
    <text evidence="1">The sequence shown here is derived from an EMBL/GenBank/DDBJ whole genome shotgun (WGS) entry which is preliminary data.</text>
</comment>